<organism evidence="1 2">
    <name type="scientific">Brucella abortus (strain S19)</name>
    <dbReference type="NCBI Taxonomy" id="430066"/>
    <lineage>
        <taxon>Bacteria</taxon>
        <taxon>Pseudomonadati</taxon>
        <taxon>Pseudomonadota</taxon>
        <taxon>Alphaproteobacteria</taxon>
        <taxon>Hyphomicrobiales</taxon>
        <taxon>Brucellaceae</taxon>
        <taxon>Brucella/Ochrobactrum group</taxon>
        <taxon>Brucella</taxon>
    </lineage>
</organism>
<protein>
    <submittedName>
        <fullName evidence="1">Uncharacterized protein</fullName>
    </submittedName>
</protein>
<accession>A0A0F6ASQ6</accession>
<reference evidence="1 2" key="1">
    <citation type="journal article" date="2008" name="PLoS ONE">
        <title>Genome sequence of Brucella abortus vaccine strain S19 compared to virulent strains yields candidate virulence genes.</title>
        <authorList>
            <person name="Crasta O.R."/>
            <person name="Folkerts O."/>
            <person name="Fei Z."/>
            <person name="Mane S.P."/>
            <person name="Evans C."/>
            <person name="Martino-Catt S."/>
            <person name="Bricker B."/>
            <person name="Yu G."/>
            <person name="Du L."/>
            <person name="Sobral B.W."/>
        </authorList>
    </citation>
    <scope>NUCLEOTIDE SEQUENCE [LARGE SCALE GENOMIC DNA]</scope>
    <source>
        <strain evidence="1 2">S19</strain>
    </source>
</reference>
<evidence type="ECO:0000313" key="1">
    <source>
        <dbReference type="EMBL" id="ACD73307.1"/>
    </source>
</evidence>
<proteinExistence type="predicted"/>
<sequence length="46" mass="5172">MNEIGALRLDCASNPGGHPPGFAYPAYFYITNINRVHEISTIHEHF</sequence>
<gene>
    <name evidence="1" type="ordered locus">BAbS19_I18250</name>
</gene>
<dbReference type="Proteomes" id="UP000002565">
    <property type="component" value="Chromosome 1"/>
</dbReference>
<name>A0A0F6ASQ6_BRUA1</name>
<dbReference type="HOGENOM" id="CLU_3181020_0_0_5"/>
<dbReference type="AlphaFoldDB" id="A0A0F6ASQ6"/>
<dbReference type="KEGG" id="bmc:BAbS19_I18250"/>
<evidence type="ECO:0000313" key="2">
    <source>
        <dbReference type="Proteomes" id="UP000002565"/>
    </source>
</evidence>
<dbReference type="EMBL" id="CP000887">
    <property type="protein sequence ID" value="ACD73307.1"/>
    <property type="molecule type" value="Genomic_DNA"/>
</dbReference>